<dbReference type="GO" id="GO:2000762">
    <property type="term" value="P:regulation of phenylpropanoid metabolic process"/>
    <property type="evidence" value="ECO:0007669"/>
    <property type="project" value="InterPro"/>
</dbReference>
<evidence type="ECO:0000313" key="1">
    <source>
        <dbReference type="EMBL" id="BAH93067.1"/>
    </source>
</evidence>
<dbReference type="KEGG" id="dosa:Os05g0312300"/>
<evidence type="ECO:0000313" key="2">
    <source>
        <dbReference type="Proteomes" id="UP000000763"/>
    </source>
</evidence>
<sequence length="135" mass="15349">QTSTVFFTSHCHCIFTGAYRYTLTGLRNLADFLPASVAVIVSYFSAEITRGLWKPVMLNGTDWPSPAATLLAVESDIEEALASAGVHINISPRIRKFMSFYTNDSFLFATTSYRCFYFLFHFQWPYKLLTSVFDV</sequence>
<dbReference type="InterPro" id="IPR039638">
    <property type="entry name" value="MED33A/B"/>
</dbReference>
<gene>
    <name evidence="1" type="ordered locus">Os05g0312300</name>
</gene>
<proteinExistence type="predicted"/>
<dbReference type="PANTHER" id="PTHR33739">
    <property type="entry name" value="OS07G0681500 PROTEIN"/>
    <property type="match status" value="1"/>
</dbReference>
<dbReference type="Proteomes" id="UP000000763">
    <property type="component" value="Chromosome 5"/>
</dbReference>
<protein>
    <submittedName>
        <fullName evidence="1">Os05g0312300 protein</fullName>
    </submittedName>
</protein>
<reference evidence="2" key="2">
    <citation type="journal article" date="2008" name="Nucleic Acids Res.">
        <title>The rice annotation project database (RAP-DB): 2008 update.</title>
        <authorList>
            <consortium name="The rice annotation project (RAP)"/>
        </authorList>
    </citation>
    <scope>GENOME REANNOTATION</scope>
    <source>
        <strain evidence="2">cv. Nipponbare</strain>
    </source>
</reference>
<accession>C7J334</accession>
<name>C7J334_ORYSJ</name>
<dbReference type="GO" id="GO:0016592">
    <property type="term" value="C:mediator complex"/>
    <property type="evidence" value="ECO:0007669"/>
    <property type="project" value="InterPro"/>
</dbReference>
<organism evidence="1 2">
    <name type="scientific">Oryza sativa subsp. japonica</name>
    <name type="common">Rice</name>
    <dbReference type="NCBI Taxonomy" id="39947"/>
    <lineage>
        <taxon>Eukaryota</taxon>
        <taxon>Viridiplantae</taxon>
        <taxon>Streptophyta</taxon>
        <taxon>Embryophyta</taxon>
        <taxon>Tracheophyta</taxon>
        <taxon>Spermatophyta</taxon>
        <taxon>Magnoliopsida</taxon>
        <taxon>Liliopsida</taxon>
        <taxon>Poales</taxon>
        <taxon>Poaceae</taxon>
        <taxon>BOP clade</taxon>
        <taxon>Oryzoideae</taxon>
        <taxon>Oryzeae</taxon>
        <taxon>Oryzinae</taxon>
        <taxon>Oryza</taxon>
        <taxon>Oryza sativa</taxon>
    </lineage>
</organism>
<dbReference type="AlphaFoldDB" id="C7J334"/>
<dbReference type="PANTHER" id="PTHR33739:SF10">
    <property type="entry name" value="OS05G0312000 PROTEIN"/>
    <property type="match status" value="1"/>
</dbReference>
<feature type="non-terminal residue" evidence="1">
    <location>
        <position position="1"/>
    </location>
</feature>
<dbReference type="EMBL" id="AP008211">
    <property type="protein sequence ID" value="BAH93067.1"/>
    <property type="molecule type" value="Genomic_DNA"/>
</dbReference>
<reference evidence="1 2" key="1">
    <citation type="journal article" date="2005" name="Nature">
        <title>The map-based sequence of the rice genome.</title>
        <authorList>
            <consortium name="International rice genome sequencing project (IRGSP)"/>
            <person name="Matsumoto T."/>
            <person name="Wu J."/>
            <person name="Kanamori H."/>
            <person name="Katayose Y."/>
            <person name="Fujisawa M."/>
            <person name="Namiki N."/>
            <person name="Mizuno H."/>
            <person name="Yamamoto K."/>
            <person name="Antonio B.A."/>
            <person name="Baba T."/>
            <person name="Sakata K."/>
            <person name="Nagamura Y."/>
            <person name="Aoki H."/>
            <person name="Arikawa K."/>
            <person name="Arita K."/>
            <person name="Bito T."/>
            <person name="Chiden Y."/>
            <person name="Fujitsuka N."/>
            <person name="Fukunaka R."/>
            <person name="Hamada M."/>
            <person name="Harada C."/>
            <person name="Hayashi A."/>
            <person name="Hijishita S."/>
            <person name="Honda M."/>
            <person name="Hosokawa S."/>
            <person name="Ichikawa Y."/>
            <person name="Idonuma A."/>
            <person name="Iijima M."/>
            <person name="Ikeda M."/>
            <person name="Ikeno M."/>
            <person name="Ito K."/>
            <person name="Ito S."/>
            <person name="Ito T."/>
            <person name="Ito Y."/>
            <person name="Ito Y."/>
            <person name="Iwabuchi A."/>
            <person name="Kamiya K."/>
            <person name="Karasawa W."/>
            <person name="Kurita K."/>
            <person name="Katagiri S."/>
            <person name="Kikuta A."/>
            <person name="Kobayashi H."/>
            <person name="Kobayashi N."/>
            <person name="Machita K."/>
            <person name="Maehara T."/>
            <person name="Masukawa M."/>
            <person name="Mizubayashi T."/>
            <person name="Mukai Y."/>
            <person name="Nagasaki H."/>
            <person name="Nagata Y."/>
            <person name="Naito S."/>
            <person name="Nakashima M."/>
            <person name="Nakama Y."/>
            <person name="Nakamichi Y."/>
            <person name="Nakamura M."/>
            <person name="Meguro A."/>
            <person name="Negishi M."/>
            <person name="Ohta I."/>
            <person name="Ohta T."/>
            <person name="Okamoto M."/>
            <person name="Ono N."/>
            <person name="Saji S."/>
            <person name="Sakaguchi M."/>
            <person name="Sakai K."/>
            <person name="Shibata M."/>
            <person name="Shimokawa T."/>
            <person name="Song J."/>
            <person name="Takazaki Y."/>
            <person name="Terasawa K."/>
            <person name="Tsugane M."/>
            <person name="Tsuji K."/>
            <person name="Ueda S."/>
            <person name="Waki K."/>
            <person name="Yamagata H."/>
            <person name="Yamamoto M."/>
            <person name="Yamamoto S."/>
            <person name="Yamane H."/>
            <person name="Yoshiki S."/>
            <person name="Yoshihara R."/>
            <person name="Yukawa K."/>
            <person name="Zhong H."/>
            <person name="Yano M."/>
            <person name="Yuan Q."/>
            <person name="Ouyang S."/>
            <person name="Liu J."/>
            <person name="Jones K.M."/>
            <person name="Gansberger K."/>
            <person name="Moffat K."/>
            <person name="Hill J."/>
            <person name="Bera J."/>
            <person name="Fadrosh D."/>
            <person name="Jin S."/>
            <person name="Johri S."/>
            <person name="Kim M."/>
            <person name="Overton L."/>
            <person name="Reardon M."/>
            <person name="Tsitrin T."/>
            <person name="Vuong H."/>
            <person name="Weaver B."/>
            <person name="Ciecko A."/>
            <person name="Tallon L."/>
            <person name="Jackson J."/>
            <person name="Pai G."/>
            <person name="Aken S.V."/>
            <person name="Utterback T."/>
            <person name="Reidmuller S."/>
            <person name="Feldblyum T."/>
            <person name="Hsiao J."/>
            <person name="Zismann V."/>
            <person name="Iobst S."/>
            <person name="de Vazeille A.R."/>
            <person name="Buell C.R."/>
            <person name="Ying K."/>
            <person name="Li Y."/>
            <person name="Lu T."/>
            <person name="Huang Y."/>
            <person name="Zhao Q."/>
            <person name="Feng Q."/>
            <person name="Zhang L."/>
            <person name="Zhu J."/>
            <person name="Weng Q."/>
            <person name="Mu J."/>
            <person name="Lu Y."/>
            <person name="Fan D."/>
            <person name="Liu Y."/>
            <person name="Guan J."/>
            <person name="Zhang Y."/>
            <person name="Yu S."/>
            <person name="Liu X."/>
            <person name="Zhang Y."/>
            <person name="Hong G."/>
            <person name="Han B."/>
            <person name="Choisne N."/>
            <person name="Demange N."/>
            <person name="Orjeda G."/>
            <person name="Samain S."/>
            <person name="Cattolico L."/>
            <person name="Pelletier E."/>
            <person name="Couloux A."/>
            <person name="Segurens B."/>
            <person name="Wincker P."/>
            <person name="D'Hont A."/>
            <person name="Scarpelli C."/>
            <person name="Weissenbach J."/>
            <person name="Salanoubat M."/>
            <person name="Quetier F."/>
            <person name="Yu Y."/>
            <person name="Kim H.R."/>
            <person name="Rambo T."/>
            <person name="Currie J."/>
            <person name="Collura K."/>
            <person name="Luo M."/>
            <person name="Yang T."/>
            <person name="Ammiraju J.S.S."/>
            <person name="Engler F."/>
            <person name="Soderlund C."/>
            <person name="Wing R.A."/>
            <person name="Palmer L.E."/>
            <person name="de la Bastide M."/>
            <person name="Spiegel L."/>
            <person name="Nascimento L."/>
            <person name="Zutavern T."/>
            <person name="O'Shaughnessy A."/>
            <person name="Dike S."/>
            <person name="Dedhia N."/>
            <person name="Preston R."/>
            <person name="Balija V."/>
            <person name="McCombie W.R."/>
            <person name="Chow T."/>
            <person name="Chen H."/>
            <person name="Chung M."/>
            <person name="Chen C."/>
            <person name="Shaw J."/>
            <person name="Wu H."/>
            <person name="Hsiao K."/>
            <person name="Chao Y."/>
            <person name="Chu M."/>
            <person name="Cheng C."/>
            <person name="Hour A."/>
            <person name="Lee P."/>
            <person name="Lin S."/>
            <person name="Lin Y."/>
            <person name="Liou J."/>
            <person name="Liu S."/>
            <person name="Hsing Y."/>
            <person name="Raghuvanshi S."/>
            <person name="Mohanty A."/>
            <person name="Bharti A.K."/>
            <person name="Gaur A."/>
            <person name="Gupta V."/>
            <person name="Kumar D."/>
            <person name="Ravi V."/>
            <person name="Vij S."/>
            <person name="Kapur A."/>
            <person name="Khurana P."/>
            <person name="Khurana P."/>
            <person name="Khurana J.P."/>
            <person name="Tyagi A.K."/>
            <person name="Gaikwad K."/>
            <person name="Singh A."/>
            <person name="Dalal V."/>
            <person name="Srivastava S."/>
            <person name="Dixit A."/>
            <person name="Pal A.K."/>
            <person name="Ghazi I.A."/>
            <person name="Yadav M."/>
            <person name="Pandit A."/>
            <person name="Bhargava A."/>
            <person name="Sureshbabu K."/>
            <person name="Batra K."/>
            <person name="Sharma T.R."/>
            <person name="Mohapatra T."/>
            <person name="Singh N.K."/>
            <person name="Messing J."/>
            <person name="Nelson A.B."/>
            <person name="Fuks G."/>
            <person name="Kavchok S."/>
            <person name="Keizer G."/>
            <person name="Linton E."/>
            <person name="Llaca V."/>
            <person name="Song R."/>
            <person name="Tanyolac B."/>
            <person name="Young S."/>
            <person name="Ho-Il K."/>
            <person name="Hahn J.H."/>
            <person name="Sangsakoo G."/>
            <person name="Vanavichit A."/>
            <person name="de Mattos Luiz.A.T."/>
            <person name="Zimmer P.D."/>
            <person name="Malone G."/>
            <person name="Dellagostin O."/>
            <person name="de Oliveira A.C."/>
            <person name="Bevan M."/>
            <person name="Bancroft I."/>
            <person name="Minx P."/>
            <person name="Cordum H."/>
            <person name="Wilson R."/>
            <person name="Cheng Z."/>
            <person name="Jin W."/>
            <person name="Jiang J."/>
            <person name="Leong S.A."/>
            <person name="Iwama H."/>
            <person name="Gojobori T."/>
            <person name="Itoh T."/>
            <person name="Niimura Y."/>
            <person name="Fujii Y."/>
            <person name="Habara T."/>
            <person name="Sakai H."/>
            <person name="Sato Y."/>
            <person name="Wilson G."/>
            <person name="Kumar K."/>
            <person name="McCouch S."/>
            <person name="Juretic N."/>
            <person name="Hoen D."/>
            <person name="Wright S."/>
            <person name="Bruskiewich R."/>
            <person name="Bureau T."/>
            <person name="Miyao A."/>
            <person name="Hirochika H."/>
            <person name="Nishikawa T."/>
            <person name="Kadowaki K."/>
            <person name="Sugiura M."/>
            <person name="Burr B."/>
            <person name="Sasaki T."/>
        </authorList>
    </citation>
    <scope>NUCLEOTIDE SEQUENCE [LARGE SCALE GENOMIC DNA]</scope>
    <source>
        <strain evidence="2">cv. Nipponbare</strain>
    </source>
</reference>